<keyword evidence="8" id="KW-0378">Hydrolase</keyword>
<evidence type="ECO:0000313" key="16">
    <source>
        <dbReference type="EMBL" id="SOC03604.1"/>
    </source>
</evidence>
<evidence type="ECO:0000256" key="3">
    <source>
        <dbReference type="ARBA" id="ARBA00007164"/>
    </source>
</evidence>
<dbReference type="EMBL" id="OBML01000004">
    <property type="protein sequence ID" value="SOC03604.1"/>
    <property type="molecule type" value="Genomic_DNA"/>
</dbReference>
<dbReference type="Gene3D" id="3.40.710.10">
    <property type="entry name" value="DD-peptidase/beta-lactamase superfamily"/>
    <property type="match status" value="1"/>
</dbReference>
<comment type="catalytic activity">
    <reaction evidence="12">
        <text>Preferential cleavage: (Ac)2-L-Lys-D-Ala-|-D-Ala. Also transpeptidation of peptidyl-alanyl moieties that are N-acyl substituents of D-alanine.</text>
        <dbReference type="EC" id="3.4.16.4"/>
    </reaction>
</comment>
<evidence type="ECO:0000256" key="4">
    <source>
        <dbReference type="ARBA" id="ARBA00012448"/>
    </source>
</evidence>
<dbReference type="SMART" id="SM00936">
    <property type="entry name" value="PBP5_C"/>
    <property type="match status" value="1"/>
</dbReference>
<name>A0A285SCQ8_9HYPH</name>
<dbReference type="Proteomes" id="UP000219331">
    <property type="component" value="Unassembled WGS sequence"/>
</dbReference>
<organism evidence="16 17">
    <name type="scientific">Stappia indica</name>
    <dbReference type="NCBI Taxonomy" id="538381"/>
    <lineage>
        <taxon>Bacteria</taxon>
        <taxon>Pseudomonadati</taxon>
        <taxon>Pseudomonadota</taxon>
        <taxon>Alphaproteobacteria</taxon>
        <taxon>Hyphomicrobiales</taxon>
        <taxon>Stappiaceae</taxon>
        <taxon>Stappia</taxon>
    </lineage>
</organism>
<evidence type="ECO:0000256" key="13">
    <source>
        <dbReference type="RuleBase" id="RU004016"/>
    </source>
</evidence>
<dbReference type="InterPro" id="IPR015956">
    <property type="entry name" value="Peniciliin-bd_prot_C_sf"/>
</dbReference>
<dbReference type="EC" id="3.4.16.4" evidence="4"/>
<dbReference type="Pfam" id="PF07943">
    <property type="entry name" value="PBP5_C"/>
    <property type="match status" value="1"/>
</dbReference>
<dbReference type="GO" id="GO:0006508">
    <property type="term" value="P:proteolysis"/>
    <property type="evidence" value="ECO:0007669"/>
    <property type="project" value="UniProtKB-KW"/>
</dbReference>
<dbReference type="PANTHER" id="PTHR21581:SF6">
    <property type="entry name" value="TRAFFICKING PROTEIN PARTICLE COMPLEX SUBUNIT 12"/>
    <property type="match status" value="1"/>
</dbReference>
<dbReference type="Pfam" id="PF00768">
    <property type="entry name" value="Peptidase_S11"/>
    <property type="match status" value="1"/>
</dbReference>
<evidence type="ECO:0000259" key="15">
    <source>
        <dbReference type="SMART" id="SM00936"/>
    </source>
</evidence>
<evidence type="ECO:0000256" key="11">
    <source>
        <dbReference type="ARBA" id="ARBA00023316"/>
    </source>
</evidence>
<dbReference type="GO" id="GO:0008360">
    <property type="term" value="P:regulation of cell shape"/>
    <property type="evidence" value="ECO:0007669"/>
    <property type="project" value="UniProtKB-KW"/>
</dbReference>
<dbReference type="PROSITE" id="PS51318">
    <property type="entry name" value="TAT"/>
    <property type="match status" value="1"/>
</dbReference>
<dbReference type="STRING" id="538381.GCA_001696535_00198"/>
<evidence type="ECO:0000256" key="6">
    <source>
        <dbReference type="ARBA" id="ARBA00022670"/>
    </source>
</evidence>
<evidence type="ECO:0000256" key="1">
    <source>
        <dbReference type="ARBA" id="ARBA00003217"/>
    </source>
</evidence>
<evidence type="ECO:0000256" key="5">
    <source>
        <dbReference type="ARBA" id="ARBA00022645"/>
    </source>
</evidence>
<protein>
    <recommendedName>
        <fullName evidence="4">serine-type D-Ala-D-Ala carboxypeptidase</fullName>
        <ecNumber evidence="4">3.4.16.4</ecNumber>
    </recommendedName>
</protein>
<dbReference type="SUPFAM" id="SSF56601">
    <property type="entry name" value="beta-lactamase/transpeptidase-like"/>
    <property type="match status" value="1"/>
</dbReference>
<evidence type="ECO:0000256" key="14">
    <source>
        <dbReference type="SAM" id="SignalP"/>
    </source>
</evidence>
<dbReference type="AlphaFoldDB" id="A0A285SCQ8"/>
<comment type="function">
    <text evidence="1">Removes C-terminal D-alanyl residues from sugar-peptide cell wall precursors.</text>
</comment>
<keyword evidence="5 16" id="KW-0121">Carboxypeptidase</keyword>
<keyword evidence="7 14" id="KW-0732">Signal</keyword>
<proteinExistence type="inferred from homology"/>
<keyword evidence="9" id="KW-0133">Cell shape</keyword>
<dbReference type="GO" id="GO:0009252">
    <property type="term" value="P:peptidoglycan biosynthetic process"/>
    <property type="evidence" value="ECO:0007669"/>
    <property type="project" value="UniProtKB-UniPathway"/>
</dbReference>
<dbReference type="GO" id="GO:0071555">
    <property type="term" value="P:cell wall organization"/>
    <property type="evidence" value="ECO:0007669"/>
    <property type="project" value="UniProtKB-KW"/>
</dbReference>
<feature type="domain" description="Peptidase S11 D-Ala-D-Ala carboxypeptidase A C-terminal" evidence="15">
    <location>
        <begin position="290"/>
        <end position="380"/>
    </location>
</feature>
<dbReference type="GO" id="GO:0009002">
    <property type="term" value="F:serine-type D-Ala-D-Ala carboxypeptidase activity"/>
    <property type="evidence" value="ECO:0007669"/>
    <property type="project" value="UniProtKB-EC"/>
</dbReference>
<dbReference type="PRINTS" id="PR00725">
    <property type="entry name" value="DADACBPTASE1"/>
</dbReference>
<evidence type="ECO:0000256" key="7">
    <source>
        <dbReference type="ARBA" id="ARBA00022729"/>
    </source>
</evidence>
<gene>
    <name evidence="16" type="ORF">SAMN05421512_104195</name>
</gene>
<evidence type="ECO:0000313" key="17">
    <source>
        <dbReference type="Proteomes" id="UP000219331"/>
    </source>
</evidence>
<dbReference type="InterPro" id="IPR012907">
    <property type="entry name" value="Peptidase_S11_C"/>
</dbReference>
<dbReference type="UniPathway" id="UPA00219"/>
<feature type="signal peptide" evidence="14">
    <location>
        <begin position="1"/>
        <end position="30"/>
    </location>
</feature>
<dbReference type="InterPro" id="IPR001967">
    <property type="entry name" value="Peptidase_S11_N"/>
</dbReference>
<keyword evidence="11" id="KW-0961">Cell wall biogenesis/degradation</keyword>
<dbReference type="InterPro" id="IPR012338">
    <property type="entry name" value="Beta-lactam/transpept-like"/>
</dbReference>
<dbReference type="SUPFAM" id="SSF69189">
    <property type="entry name" value="Penicillin-binding protein associated domain"/>
    <property type="match status" value="1"/>
</dbReference>
<comment type="pathway">
    <text evidence="2">Cell wall biogenesis; peptidoglycan biosynthesis.</text>
</comment>
<dbReference type="PANTHER" id="PTHR21581">
    <property type="entry name" value="D-ALANYL-D-ALANINE CARBOXYPEPTIDASE"/>
    <property type="match status" value="1"/>
</dbReference>
<feature type="chain" id="PRO_5012718679" description="serine-type D-Ala-D-Ala carboxypeptidase" evidence="14">
    <location>
        <begin position="31"/>
        <end position="402"/>
    </location>
</feature>
<dbReference type="InterPro" id="IPR018044">
    <property type="entry name" value="Peptidase_S11"/>
</dbReference>
<evidence type="ECO:0000256" key="8">
    <source>
        <dbReference type="ARBA" id="ARBA00022801"/>
    </source>
</evidence>
<evidence type="ECO:0000256" key="9">
    <source>
        <dbReference type="ARBA" id="ARBA00022960"/>
    </source>
</evidence>
<keyword evidence="10" id="KW-0573">Peptidoglycan synthesis</keyword>
<evidence type="ECO:0000256" key="2">
    <source>
        <dbReference type="ARBA" id="ARBA00004752"/>
    </source>
</evidence>
<dbReference type="InterPro" id="IPR037167">
    <property type="entry name" value="Peptidase_S11_C_sf"/>
</dbReference>
<dbReference type="Gene3D" id="2.60.410.10">
    <property type="entry name" value="D-Ala-D-Ala carboxypeptidase, C-terminal domain"/>
    <property type="match status" value="1"/>
</dbReference>
<evidence type="ECO:0000256" key="12">
    <source>
        <dbReference type="ARBA" id="ARBA00034000"/>
    </source>
</evidence>
<comment type="similarity">
    <text evidence="3 13">Belongs to the peptidase S11 family.</text>
</comment>
<keyword evidence="6" id="KW-0645">Protease</keyword>
<dbReference type="RefSeq" id="WP_176522039.1">
    <property type="nucleotide sequence ID" value="NZ_OBML01000004.1"/>
</dbReference>
<dbReference type="InterPro" id="IPR006311">
    <property type="entry name" value="TAT_signal"/>
</dbReference>
<sequence>MRRGNRTGALSRRLMRVAAAGLLTLALAFAAPPGTARAQEAGAPDNTSALLLDITTGTLLSSRNPTVRYQPGSSAKLMTAAVVFDALAAGELTEQTVFTVSEHAWRSGGAPARVTTMFARLGSEVPVIDLLRGLIIQNANDAAIVLAEGLAGSEEAFAARMNDKAAEIGLTGSNFANPTGYETQDAYVTARDMARLADYVLTRHSDRYALFSAPDFTWNGIFQRNKNPLIGEVAGVDGLMAGFAKGAGFNAVASAERSGRRLIGIVAGYPDADKREEALRRLFDSLEKDFEDVVLFSAGDTVTEARVFGGAIGAVPLVVREDVEILLPRGDRHAYRLRAIYNGPLPAPVREGTEVGELRVLKDNDVVYRAPLLTGGAADAGTVTSRAADVVKETLFGWWLDE</sequence>
<keyword evidence="17" id="KW-1185">Reference proteome</keyword>
<reference evidence="16 17" key="1">
    <citation type="submission" date="2017-08" db="EMBL/GenBank/DDBJ databases">
        <authorList>
            <person name="de Groot N.N."/>
        </authorList>
    </citation>
    <scope>NUCLEOTIDE SEQUENCE [LARGE SCALE GENOMIC DNA]</scope>
    <source>
        <strain evidence="16 17">USBA 352</strain>
    </source>
</reference>
<evidence type="ECO:0000256" key="10">
    <source>
        <dbReference type="ARBA" id="ARBA00022984"/>
    </source>
</evidence>
<accession>A0A285SCQ8</accession>